<evidence type="ECO:0008006" key="10">
    <source>
        <dbReference type="Google" id="ProtNLM"/>
    </source>
</evidence>
<dbReference type="Proteomes" id="UP001591681">
    <property type="component" value="Unassembled WGS sequence"/>
</dbReference>
<dbReference type="AlphaFoldDB" id="A0ABD1IYX3"/>
<name>A0ABD1IYX3_9TELE</name>
<feature type="compositionally biased region" description="Polar residues" evidence="6">
    <location>
        <begin position="1"/>
        <end position="10"/>
    </location>
</feature>
<dbReference type="PANTHER" id="PTHR14948:SF20">
    <property type="entry name" value="PROLINE-RICH TRANSMEMBRANE PROTEIN 2"/>
    <property type="match status" value="1"/>
</dbReference>
<evidence type="ECO:0000256" key="2">
    <source>
        <dbReference type="ARBA" id="ARBA00006843"/>
    </source>
</evidence>
<evidence type="ECO:0000256" key="4">
    <source>
        <dbReference type="ARBA" id="ARBA00022989"/>
    </source>
</evidence>
<comment type="subcellular location">
    <subcellularLocation>
        <location evidence="1">Membrane</location>
    </subcellularLocation>
</comment>
<feature type="region of interest" description="Disordered" evidence="6">
    <location>
        <begin position="1"/>
        <end position="53"/>
    </location>
</feature>
<evidence type="ECO:0000256" key="5">
    <source>
        <dbReference type="ARBA" id="ARBA00023136"/>
    </source>
</evidence>
<dbReference type="PANTHER" id="PTHR14948">
    <property type="entry name" value="NG5"/>
    <property type="match status" value="1"/>
</dbReference>
<keyword evidence="3 7" id="KW-0812">Transmembrane</keyword>
<dbReference type="InterPro" id="IPR007593">
    <property type="entry name" value="CD225/Dispanin_fam"/>
</dbReference>
<evidence type="ECO:0000256" key="1">
    <source>
        <dbReference type="ARBA" id="ARBA00004370"/>
    </source>
</evidence>
<feature type="transmembrane region" description="Helical" evidence="7">
    <location>
        <begin position="183"/>
        <end position="206"/>
    </location>
</feature>
<feature type="compositionally biased region" description="Polar residues" evidence="6">
    <location>
        <begin position="22"/>
        <end position="52"/>
    </location>
</feature>
<evidence type="ECO:0000256" key="7">
    <source>
        <dbReference type="SAM" id="Phobius"/>
    </source>
</evidence>
<protein>
    <recommendedName>
        <fullName evidence="10">Proline-rich transmembrane protein 2</fullName>
    </recommendedName>
</protein>
<feature type="transmembrane region" description="Helical" evidence="7">
    <location>
        <begin position="136"/>
        <end position="162"/>
    </location>
</feature>
<proteinExistence type="inferred from homology"/>
<dbReference type="Pfam" id="PF04505">
    <property type="entry name" value="CD225"/>
    <property type="match status" value="1"/>
</dbReference>
<keyword evidence="4 7" id="KW-1133">Transmembrane helix</keyword>
<gene>
    <name evidence="8" type="ORF">ACEWY4_026483</name>
</gene>
<dbReference type="GO" id="GO:0016020">
    <property type="term" value="C:membrane"/>
    <property type="evidence" value="ECO:0007669"/>
    <property type="project" value="UniProtKB-SubCell"/>
</dbReference>
<feature type="compositionally biased region" description="Low complexity" evidence="6">
    <location>
        <begin position="99"/>
        <end position="109"/>
    </location>
</feature>
<comment type="caution">
    <text evidence="8">The sequence shown here is derived from an EMBL/GenBank/DDBJ whole genome shotgun (WGS) entry which is preliminary data.</text>
</comment>
<comment type="similarity">
    <text evidence="2">Belongs to the CD225/Dispanin family.</text>
</comment>
<feature type="region of interest" description="Disordered" evidence="6">
    <location>
        <begin position="83"/>
        <end position="126"/>
    </location>
</feature>
<dbReference type="InterPro" id="IPR051423">
    <property type="entry name" value="CD225/Dispanin"/>
</dbReference>
<evidence type="ECO:0000313" key="8">
    <source>
        <dbReference type="EMBL" id="KAL2078798.1"/>
    </source>
</evidence>
<evidence type="ECO:0000256" key="6">
    <source>
        <dbReference type="SAM" id="MobiDB-lite"/>
    </source>
</evidence>
<sequence length="223" mass="23118">MASDGTTQHTAAPAGGEEEQRAQLSTYQQPGNPQELNASTNPVSGYTPQSEATPKDHLTVISEATETSNGVCSVVDSAPVSLSPGTHAKGAGHHHGNGRVRLGSRSSVSYAGSPRPSLQPGAGPEGIADGNKPNDYLLWAILACLCPVWPINIVGLTFSVMSRNSLQQGNVDGARRLGRNAKILSIVSFIGGIIIIATAIAVNLGVSITHSFVCVCVCLYMCV</sequence>
<keyword evidence="9" id="KW-1185">Reference proteome</keyword>
<dbReference type="EMBL" id="JBHFQA010000023">
    <property type="protein sequence ID" value="KAL2078798.1"/>
    <property type="molecule type" value="Genomic_DNA"/>
</dbReference>
<evidence type="ECO:0000256" key="3">
    <source>
        <dbReference type="ARBA" id="ARBA00022692"/>
    </source>
</evidence>
<keyword evidence="5 7" id="KW-0472">Membrane</keyword>
<evidence type="ECO:0000313" key="9">
    <source>
        <dbReference type="Proteomes" id="UP001591681"/>
    </source>
</evidence>
<reference evidence="8 9" key="1">
    <citation type="submission" date="2024-09" db="EMBL/GenBank/DDBJ databases">
        <title>A chromosome-level genome assembly of Gray's grenadier anchovy, Coilia grayii.</title>
        <authorList>
            <person name="Fu Z."/>
        </authorList>
    </citation>
    <scope>NUCLEOTIDE SEQUENCE [LARGE SCALE GENOMIC DNA]</scope>
    <source>
        <strain evidence="8">G4</strain>
        <tissue evidence="8">Muscle</tissue>
    </source>
</reference>
<organism evidence="8 9">
    <name type="scientific">Coilia grayii</name>
    <name type="common">Gray's grenadier anchovy</name>
    <dbReference type="NCBI Taxonomy" id="363190"/>
    <lineage>
        <taxon>Eukaryota</taxon>
        <taxon>Metazoa</taxon>
        <taxon>Chordata</taxon>
        <taxon>Craniata</taxon>
        <taxon>Vertebrata</taxon>
        <taxon>Euteleostomi</taxon>
        <taxon>Actinopterygii</taxon>
        <taxon>Neopterygii</taxon>
        <taxon>Teleostei</taxon>
        <taxon>Clupei</taxon>
        <taxon>Clupeiformes</taxon>
        <taxon>Clupeoidei</taxon>
        <taxon>Engraulidae</taxon>
        <taxon>Coilinae</taxon>
        <taxon>Coilia</taxon>
    </lineage>
</organism>
<accession>A0ABD1IYX3</accession>